<feature type="domain" description="4Fe-4S ferredoxin-type" evidence="9">
    <location>
        <begin position="613"/>
        <end position="642"/>
    </location>
</feature>
<keyword evidence="5" id="KW-0285">Flavoprotein</keyword>
<feature type="domain" description="4Fe-4S ferredoxin-type" evidence="9">
    <location>
        <begin position="581"/>
        <end position="610"/>
    </location>
</feature>
<keyword evidence="4" id="KW-0479">Metal-binding</keyword>
<reference evidence="10" key="1">
    <citation type="journal article" date="2015" name="Nature">
        <title>Complex archaea that bridge the gap between prokaryotes and eukaryotes.</title>
        <authorList>
            <person name="Spang A."/>
            <person name="Saw J.H."/>
            <person name="Jorgensen S.L."/>
            <person name="Zaremba-Niedzwiedzka K."/>
            <person name="Martijn J."/>
            <person name="Lind A.E."/>
            <person name="van Eijk R."/>
            <person name="Schleper C."/>
            <person name="Guy L."/>
            <person name="Ettema T.J."/>
        </authorList>
    </citation>
    <scope>NUCLEOTIDE SEQUENCE</scope>
</reference>
<keyword evidence="8" id="KW-0411">Iron-sulfur</keyword>
<dbReference type="InterPro" id="IPR003813">
    <property type="entry name" value="MvhD/FlpD"/>
</dbReference>
<keyword evidence="5" id="KW-0274">FAD</keyword>
<keyword evidence="6" id="KW-0560">Oxidoreductase</keyword>
<evidence type="ECO:0000256" key="6">
    <source>
        <dbReference type="ARBA" id="ARBA00023002"/>
    </source>
</evidence>
<dbReference type="PROSITE" id="PS51379">
    <property type="entry name" value="4FE4S_FER_2"/>
    <property type="match status" value="4"/>
</dbReference>
<dbReference type="Pfam" id="PF13450">
    <property type="entry name" value="NAD_binding_8"/>
    <property type="match status" value="1"/>
</dbReference>
<dbReference type="PROSITE" id="PS00198">
    <property type="entry name" value="4FE4S_FER_1"/>
    <property type="match status" value="2"/>
</dbReference>
<dbReference type="Gene3D" id="3.40.50.720">
    <property type="entry name" value="NAD(P)-binding Rossmann-like Domain"/>
    <property type="match status" value="1"/>
</dbReference>
<keyword evidence="3" id="KW-0004">4Fe-4S</keyword>
<dbReference type="InterPro" id="IPR039650">
    <property type="entry name" value="HdrA-like"/>
</dbReference>
<evidence type="ECO:0000313" key="10">
    <source>
        <dbReference type="EMBL" id="KKN02860.1"/>
    </source>
</evidence>
<dbReference type="Gene3D" id="3.30.70.20">
    <property type="match status" value="2"/>
</dbReference>
<evidence type="ECO:0000259" key="9">
    <source>
        <dbReference type="PROSITE" id="PS51379"/>
    </source>
</evidence>
<dbReference type="InterPro" id="IPR017900">
    <property type="entry name" value="4Fe4S_Fe_S_CS"/>
</dbReference>
<gene>
    <name evidence="10" type="ORF">LCGC14_1113440</name>
</gene>
<feature type="domain" description="4Fe-4S ferredoxin-type" evidence="9">
    <location>
        <begin position="291"/>
        <end position="325"/>
    </location>
</feature>
<dbReference type="SUPFAM" id="SSF51905">
    <property type="entry name" value="FAD/NAD(P)-binding domain"/>
    <property type="match status" value="1"/>
</dbReference>
<evidence type="ECO:0000256" key="7">
    <source>
        <dbReference type="ARBA" id="ARBA00023004"/>
    </source>
</evidence>
<evidence type="ECO:0000256" key="8">
    <source>
        <dbReference type="ARBA" id="ARBA00023014"/>
    </source>
</evidence>
<evidence type="ECO:0000256" key="4">
    <source>
        <dbReference type="ARBA" id="ARBA00022723"/>
    </source>
</evidence>
<dbReference type="GO" id="GO:0016491">
    <property type="term" value="F:oxidoreductase activity"/>
    <property type="evidence" value="ECO:0007669"/>
    <property type="project" value="UniProtKB-KW"/>
</dbReference>
<dbReference type="AlphaFoldDB" id="A0A0F9M635"/>
<sequence>MANQIENPPHSPNIGVFLCKCGKNIAGTVNIDELAKDIEKLPEVKLVHVNTYTCSDPGQAEIEAAIKEQGIEKIVVAACSPRLHGPTWKTLLRRVGVNPSLVEVANIREQCSWVHLSEKEGATKKAKELIEMAIAKAELLQAIDDIVVPVKQRVLIIGGGIAGIQAALDLADNYEVILVEKAPTIGGRMALIDKTFPTMDCSICILGPKMADVGNHENITLIANAEVTNISGYVGNFDVEVKKYPRYVKEEICTACGECVDICPENVIDEYSGNLGWRKAIYIPYPQAVPASYIIDEKTCLGLSPLACGKCIKECDKEAIIYEDSEKIYNYKIGAIIIAVGFELFDASKITEYGWGQYPNVITTFEFERLINAAGPTNGELVRPSDLKKPKKIAFINCVGSRDVRFNPYCSNFCCMESIKNSLLIKEHWPEVEVVIFYIDIRAFGKGFEELYLRSREQKVLYIRGHPGQIREDPYSKNLILSVENINVGNILSEEFDLVVLSIGAEGSSSIIPFPVAKDPKGFYIEAHPKLRPVDTPNDGIFIAGGAESPKDIRETVTQASAAAGRCSKLISKGEFHVEPLYAFVDVKNCNSCGICASRCPYNAVNVDQDKKSPAHIIPILCKGCGTCAADCPTNAITMTNFTDTMIFRQIDIALYANAHEKVLIFACNWCSYAGADLSGTSRIQYPTNTRIIRTMCSGRVDIDFIKHCFERGAGVVMLTGCHPQDCHYISGNDFAIKREKRIRSWMKKNNIDNERFIVEWISAAEGKKFADIVSKSSKIVIK</sequence>
<protein>
    <recommendedName>
        <fullName evidence="9">4Fe-4S ferredoxin-type domain-containing protein</fullName>
    </recommendedName>
</protein>
<dbReference type="SUPFAM" id="SSF54862">
    <property type="entry name" value="4Fe-4S ferredoxins"/>
    <property type="match status" value="1"/>
</dbReference>
<dbReference type="PANTHER" id="PTHR43498">
    <property type="entry name" value="FERREDOXIN:COB-COM HETERODISULFIDE REDUCTASE SUBUNIT A"/>
    <property type="match status" value="1"/>
</dbReference>
<accession>A0A0F9M635</accession>
<comment type="cofactor">
    <cofactor evidence="1">
        <name>FAD</name>
        <dbReference type="ChEBI" id="CHEBI:57692"/>
    </cofactor>
</comment>
<keyword evidence="7" id="KW-0408">Iron</keyword>
<evidence type="ECO:0000256" key="5">
    <source>
        <dbReference type="ARBA" id="ARBA00022827"/>
    </source>
</evidence>
<dbReference type="Pfam" id="PF12838">
    <property type="entry name" value="Fer4_7"/>
    <property type="match status" value="1"/>
</dbReference>
<evidence type="ECO:0000256" key="1">
    <source>
        <dbReference type="ARBA" id="ARBA00001974"/>
    </source>
</evidence>
<evidence type="ECO:0000256" key="3">
    <source>
        <dbReference type="ARBA" id="ARBA00022485"/>
    </source>
</evidence>
<organism evidence="10">
    <name type="scientific">marine sediment metagenome</name>
    <dbReference type="NCBI Taxonomy" id="412755"/>
    <lineage>
        <taxon>unclassified sequences</taxon>
        <taxon>metagenomes</taxon>
        <taxon>ecological metagenomes</taxon>
    </lineage>
</organism>
<feature type="domain" description="4Fe-4S ferredoxin-type" evidence="9">
    <location>
        <begin position="244"/>
        <end position="273"/>
    </location>
</feature>
<dbReference type="InterPro" id="IPR036188">
    <property type="entry name" value="FAD/NAD-bd_sf"/>
</dbReference>
<proteinExistence type="inferred from homology"/>
<dbReference type="GO" id="GO:0051539">
    <property type="term" value="F:4 iron, 4 sulfur cluster binding"/>
    <property type="evidence" value="ECO:0007669"/>
    <property type="project" value="UniProtKB-KW"/>
</dbReference>
<dbReference type="InterPro" id="IPR017896">
    <property type="entry name" value="4Fe4S_Fe-S-bd"/>
</dbReference>
<dbReference type="Pfam" id="PF00037">
    <property type="entry name" value="Fer4"/>
    <property type="match status" value="1"/>
</dbReference>
<dbReference type="EMBL" id="LAZR01005099">
    <property type="protein sequence ID" value="KKN02860.1"/>
    <property type="molecule type" value="Genomic_DNA"/>
</dbReference>
<dbReference type="PANTHER" id="PTHR43498:SF1">
    <property type="entry name" value="COB--COM HETERODISULFIDE REDUCTASE IRON-SULFUR SUBUNIT A"/>
    <property type="match status" value="1"/>
</dbReference>
<dbReference type="Pfam" id="PF02662">
    <property type="entry name" value="FlpD"/>
    <property type="match status" value="1"/>
</dbReference>
<comment type="caution">
    <text evidence="10">The sequence shown here is derived from an EMBL/GenBank/DDBJ whole genome shotgun (WGS) entry which is preliminary data.</text>
</comment>
<dbReference type="GO" id="GO:0046872">
    <property type="term" value="F:metal ion binding"/>
    <property type="evidence" value="ECO:0007669"/>
    <property type="project" value="UniProtKB-KW"/>
</dbReference>
<comment type="similarity">
    <text evidence="2">Belongs to the HdrA family.</text>
</comment>
<evidence type="ECO:0000256" key="2">
    <source>
        <dbReference type="ARBA" id="ARBA00006561"/>
    </source>
</evidence>
<name>A0A0F9M635_9ZZZZ</name>